<keyword evidence="1" id="KW-1133">Transmembrane helix</keyword>
<evidence type="ECO:0000256" key="1">
    <source>
        <dbReference type="SAM" id="Phobius"/>
    </source>
</evidence>
<accession>A0A922I690</accession>
<keyword evidence="1" id="KW-0812">Transmembrane</keyword>
<name>A0A922I690_DERFA</name>
<keyword evidence="3" id="KW-1185">Reference proteome</keyword>
<feature type="transmembrane region" description="Helical" evidence="1">
    <location>
        <begin position="12"/>
        <end position="37"/>
    </location>
</feature>
<comment type="caution">
    <text evidence="2">The sequence shown here is derived from an EMBL/GenBank/DDBJ whole genome shotgun (WGS) entry which is preliminary data.</text>
</comment>
<sequence>MFCRTTWNNGSVYILFCDIHISCALLGIIILSVFYLLCSAYHQRTKHLRTKLEHQNHSSTLLITRIIWLAKKILLNILKIALEKHCWSQYRKNYNNDEKIFITFSLINS</sequence>
<proteinExistence type="predicted"/>
<dbReference type="Proteomes" id="UP000790347">
    <property type="component" value="Unassembled WGS sequence"/>
</dbReference>
<gene>
    <name evidence="2" type="ORF">DERF_005143</name>
</gene>
<organism evidence="2 3">
    <name type="scientific">Dermatophagoides farinae</name>
    <name type="common">American house dust mite</name>
    <dbReference type="NCBI Taxonomy" id="6954"/>
    <lineage>
        <taxon>Eukaryota</taxon>
        <taxon>Metazoa</taxon>
        <taxon>Ecdysozoa</taxon>
        <taxon>Arthropoda</taxon>
        <taxon>Chelicerata</taxon>
        <taxon>Arachnida</taxon>
        <taxon>Acari</taxon>
        <taxon>Acariformes</taxon>
        <taxon>Sarcoptiformes</taxon>
        <taxon>Astigmata</taxon>
        <taxon>Psoroptidia</taxon>
        <taxon>Analgoidea</taxon>
        <taxon>Pyroglyphidae</taxon>
        <taxon>Dermatophagoidinae</taxon>
        <taxon>Dermatophagoides</taxon>
    </lineage>
</organism>
<protein>
    <submittedName>
        <fullName evidence="2">Uncharacterized protein</fullName>
    </submittedName>
</protein>
<dbReference type="AlphaFoldDB" id="A0A922I690"/>
<evidence type="ECO:0000313" key="2">
    <source>
        <dbReference type="EMBL" id="KAH9521490.1"/>
    </source>
</evidence>
<evidence type="ECO:0000313" key="3">
    <source>
        <dbReference type="Proteomes" id="UP000790347"/>
    </source>
</evidence>
<reference evidence="2" key="2">
    <citation type="journal article" date="2022" name="Res Sq">
        <title>Comparative Genomics Reveals Insights into the Divergent Evolution of Astigmatic Mites and Household Pest Adaptations.</title>
        <authorList>
            <person name="Xiong Q."/>
            <person name="Wan A.T.-Y."/>
            <person name="Liu X.-Y."/>
            <person name="Fung C.S.-H."/>
            <person name="Xiao X."/>
            <person name="Malainual N."/>
            <person name="Hou J."/>
            <person name="Wang L."/>
            <person name="Wang M."/>
            <person name="Yang K."/>
            <person name="Cui Y."/>
            <person name="Leung E."/>
            <person name="Nong W."/>
            <person name="Shin S.-K."/>
            <person name="Au S."/>
            <person name="Jeong K.Y."/>
            <person name="Chew F.T."/>
            <person name="Hui J."/>
            <person name="Leung T.F."/>
            <person name="Tungtrongchitr A."/>
            <person name="Zhong N."/>
            <person name="Liu Z."/>
            <person name="Tsui S."/>
        </authorList>
    </citation>
    <scope>NUCLEOTIDE SEQUENCE</scope>
    <source>
        <strain evidence="2">Derf</strain>
        <tissue evidence="2">Whole organism</tissue>
    </source>
</reference>
<dbReference type="EMBL" id="ASGP02000002">
    <property type="protein sequence ID" value="KAH9521490.1"/>
    <property type="molecule type" value="Genomic_DNA"/>
</dbReference>
<keyword evidence="1" id="KW-0472">Membrane</keyword>
<reference evidence="2" key="1">
    <citation type="submission" date="2013-05" db="EMBL/GenBank/DDBJ databases">
        <authorList>
            <person name="Yim A.K.Y."/>
            <person name="Chan T.F."/>
            <person name="Ji K.M."/>
            <person name="Liu X.Y."/>
            <person name="Zhou J.W."/>
            <person name="Li R.Q."/>
            <person name="Yang K.Y."/>
            <person name="Li J."/>
            <person name="Li M."/>
            <person name="Law P.T.W."/>
            <person name="Wu Y.L."/>
            <person name="Cai Z.L."/>
            <person name="Qin H."/>
            <person name="Bao Y."/>
            <person name="Leung R.K.K."/>
            <person name="Ng P.K.S."/>
            <person name="Zou J."/>
            <person name="Zhong X.J."/>
            <person name="Ran P.X."/>
            <person name="Zhong N.S."/>
            <person name="Liu Z.G."/>
            <person name="Tsui S.K.W."/>
        </authorList>
    </citation>
    <scope>NUCLEOTIDE SEQUENCE</scope>
    <source>
        <strain evidence="2">Derf</strain>
        <tissue evidence="2">Whole organism</tissue>
    </source>
</reference>